<organism evidence="2 3">
    <name type="scientific">Trachymyrmex septentrionalis</name>
    <dbReference type="NCBI Taxonomy" id="34720"/>
    <lineage>
        <taxon>Eukaryota</taxon>
        <taxon>Metazoa</taxon>
        <taxon>Ecdysozoa</taxon>
        <taxon>Arthropoda</taxon>
        <taxon>Hexapoda</taxon>
        <taxon>Insecta</taxon>
        <taxon>Pterygota</taxon>
        <taxon>Neoptera</taxon>
        <taxon>Endopterygota</taxon>
        <taxon>Hymenoptera</taxon>
        <taxon>Apocrita</taxon>
        <taxon>Aculeata</taxon>
        <taxon>Formicoidea</taxon>
        <taxon>Formicidae</taxon>
        <taxon>Myrmicinae</taxon>
        <taxon>Trachymyrmex</taxon>
    </lineage>
</organism>
<accession>A0A151JZV0</accession>
<dbReference type="Proteomes" id="UP000078541">
    <property type="component" value="Unassembled WGS sequence"/>
</dbReference>
<dbReference type="AlphaFoldDB" id="A0A151JZV0"/>
<proteinExistence type="predicted"/>
<feature type="region of interest" description="Disordered" evidence="1">
    <location>
        <begin position="242"/>
        <end position="261"/>
    </location>
</feature>
<evidence type="ECO:0000313" key="3">
    <source>
        <dbReference type="Proteomes" id="UP000078541"/>
    </source>
</evidence>
<sequence>MYERRESPSFQATQPFSFCDIDLVVAGTAQGVYPPPSLPSLPPPSSLLPSHHHYRYYYTLDYYYSRSPSREREAIPKIFVFLDGEKPKAVENGRGSSMGWLIACEQARFFLRLSFLAFPPDVQDRCVYAAASNPIGLRLAPGARVCRVNAPRAVRRTGKRRQLFVLIIFPRGNAIKKRALPPKARTSVRRPAAPQAAIPPPLERPSEPSAEPSWLALMDDEGKERVIAERLSLSDSRVLSFGRVRKKEKGRGGRGGGGRRG</sequence>
<gene>
    <name evidence="2" type="ORF">ALC56_03183</name>
</gene>
<keyword evidence="3" id="KW-1185">Reference proteome</keyword>
<evidence type="ECO:0000256" key="1">
    <source>
        <dbReference type="SAM" id="MobiDB-lite"/>
    </source>
</evidence>
<feature type="region of interest" description="Disordered" evidence="1">
    <location>
        <begin position="179"/>
        <end position="215"/>
    </location>
</feature>
<dbReference type="EMBL" id="KQ981374">
    <property type="protein sequence ID" value="KYN42423.1"/>
    <property type="molecule type" value="Genomic_DNA"/>
</dbReference>
<evidence type="ECO:0000313" key="2">
    <source>
        <dbReference type="EMBL" id="KYN42423.1"/>
    </source>
</evidence>
<reference evidence="2 3" key="1">
    <citation type="submission" date="2016-03" db="EMBL/GenBank/DDBJ databases">
        <title>Trachymyrmex septentrionalis WGS genome.</title>
        <authorList>
            <person name="Nygaard S."/>
            <person name="Hu H."/>
            <person name="Boomsma J."/>
            <person name="Zhang G."/>
        </authorList>
    </citation>
    <scope>NUCLEOTIDE SEQUENCE [LARGE SCALE GENOMIC DNA]</scope>
    <source>
        <strain evidence="2">Tsep2-gDNA-1</strain>
        <tissue evidence="2">Whole body</tissue>
    </source>
</reference>
<protein>
    <submittedName>
        <fullName evidence="2">Uncharacterized protein</fullName>
    </submittedName>
</protein>
<name>A0A151JZV0_9HYME</name>